<sequence length="516" mass="57113">MTTHEYTYSRSPDHPYAMEMLPLPQEELDGLLMDAKAAFDQLFSAVQTAVRFGSDGEVFNVAHRTADCKSMAMWTTSVLLGTVEEVAALYLDQDGRVPMVLDSARSRRLYQLVAPTAERPLYGASMRWSLWKPPTKLSDGRDVCFLEYMDSFMDVDTGRRVWARGMRSINHLCCPASQHPDGPVRTYMRVSGMIFRETDRPNVLEHVTFVHIDGRGLPNWVVQQAIAANKKASDNLNQVLKIMRQLKPQQAPGSSSSCSSIDGDGERDCKACGDRVSKWTIAKRCRFCDAILCKRCVEICYHRADVSGKNHRMCLSCAIYTGSVNPTSRSLSGLDYGRSRTRGRNATVSGERTRPTSDTKLGGTYASCRNADVSFIPVLISISVHSAFTKQNSLPAYALHSSVCSEEERPSISLTDSVGSGSRDDPATVRERFENLHLYSPTASSANSSSDGSTQSNGVQQQIQQPPQRPRPARVARALTLDLDLEPRRAEPIDLSYLSELVTPRAGAANTRRVDI</sequence>
<organism evidence="2 3">
    <name type="scientific">Phytophthora sojae (strain P6497)</name>
    <name type="common">Soybean stem and root rot agent</name>
    <name type="synonym">Phytophthora megasperma f. sp. glycines</name>
    <dbReference type="NCBI Taxonomy" id="1094619"/>
    <lineage>
        <taxon>Eukaryota</taxon>
        <taxon>Sar</taxon>
        <taxon>Stramenopiles</taxon>
        <taxon>Oomycota</taxon>
        <taxon>Peronosporomycetes</taxon>
        <taxon>Peronosporales</taxon>
        <taxon>Peronosporaceae</taxon>
        <taxon>Phytophthora</taxon>
    </lineage>
</organism>
<dbReference type="PANTHER" id="PTHR13510">
    <property type="entry name" value="FYVE-FINGER-CONTAINING RAB5 EFFECTOR PROTEIN RABENOSYN-5-RELATED"/>
    <property type="match status" value="1"/>
</dbReference>
<dbReference type="GeneID" id="20647379"/>
<dbReference type="AlphaFoldDB" id="G5A1A4"/>
<accession>G5A1A4</accession>
<feature type="compositionally biased region" description="Low complexity" evidence="1">
    <location>
        <begin position="440"/>
        <end position="466"/>
    </location>
</feature>
<evidence type="ECO:0000256" key="1">
    <source>
        <dbReference type="SAM" id="MobiDB-lite"/>
    </source>
</evidence>
<dbReference type="SUPFAM" id="SSF57903">
    <property type="entry name" value="FYVE/PHD zinc finger"/>
    <property type="match status" value="1"/>
</dbReference>
<evidence type="ECO:0008006" key="4">
    <source>
        <dbReference type="Google" id="ProtNLM"/>
    </source>
</evidence>
<protein>
    <recommendedName>
        <fullName evidence="4">FYVE-type domain-containing protein</fullName>
    </recommendedName>
</protein>
<dbReference type="EMBL" id="JH159158">
    <property type="protein sequence ID" value="EGZ10703.1"/>
    <property type="molecule type" value="Genomic_DNA"/>
</dbReference>
<dbReference type="InterPro" id="IPR011011">
    <property type="entry name" value="Znf_FYVE_PHD"/>
</dbReference>
<dbReference type="KEGG" id="psoj:PHYSODRAFT_337478"/>
<dbReference type="RefSeq" id="XP_009533448.1">
    <property type="nucleotide sequence ID" value="XM_009535153.1"/>
</dbReference>
<evidence type="ECO:0000313" key="2">
    <source>
        <dbReference type="EMBL" id="EGZ10703.1"/>
    </source>
</evidence>
<dbReference type="OMA" id="SINHLCC"/>
<dbReference type="InParanoid" id="G5A1A4"/>
<dbReference type="PANTHER" id="PTHR13510:SF44">
    <property type="entry name" value="RABENOSYN-5"/>
    <property type="match status" value="1"/>
</dbReference>
<dbReference type="Proteomes" id="UP000002640">
    <property type="component" value="Unassembled WGS sequence"/>
</dbReference>
<proteinExistence type="predicted"/>
<feature type="region of interest" description="Disordered" evidence="1">
    <location>
        <begin position="438"/>
        <end position="474"/>
    </location>
</feature>
<dbReference type="InterPro" id="IPR052727">
    <property type="entry name" value="Rab4/Rab5_effector"/>
</dbReference>
<dbReference type="InterPro" id="IPR023393">
    <property type="entry name" value="START-like_dom_sf"/>
</dbReference>
<reference evidence="2 3" key="1">
    <citation type="journal article" date="2006" name="Science">
        <title>Phytophthora genome sequences uncover evolutionary origins and mechanisms of pathogenesis.</title>
        <authorList>
            <person name="Tyler B.M."/>
            <person name="Tripathy S."/>
            <person name="Zhang X."/>
            <person name="Dehal P."/>
            <person name="Jiang R.H."/>
            <person name="Aerts A."/>
            <person name="Arredondo F.D."/>
            <person name="Baxter L."/>
            <person name="Bensasson D."/>
            <person name="Beynon J.L."/>
            <person name="Chapman J."/>
            <person name="Damasceno C.M."/>
            <person name="Dorrance A.E."/>
            <person name="Dou D."/>
            <person name="Dickerman A.W."/>
            <person name="Dubchak I.L."/>
            <person name="Garbelotto M."/>
            <person name="Gijzen M."/>
            <person name="Gordon S.G."/>
            <person name="Govers F."/>
            <person name="Grunwald N.J."/>
            <person name="Huang W."/>
            <person name="Ivors K.L."/>
            <person name="Jones R.W."/>
            <person name="Kamoun S."/>
            <person name="Krampis K."/>
            <person name="Lamour K.H."/>
            <person name="Lee M.K."/>
            <person name="McDonald W.H."/>
            <person name="Medina M."/>
            <person name="Meijer H.J."/>
            <person name="Nordberg E.K."/>
            <person name="Maclean D.J."/>
            <person name="Ospina-Giraldo M.D."/>
            <person name="Morris P.F."/>
            <person name="Phuntumart V."/>
            <person name="Putnam N.H."/>
            <person name="Rash S."/>
            <person name="Rose J.K."/>
            <person name="Sakihama Y."/>
            <person name="Salamov A.A."/>
            <person name="Savidor A."/>
            <person name="Scheuring C.F."/>
            <person name="Smith B.M."/>
            <person name="Sobral B.W."/>
            <person name="Terry A."/>
            <person name="Torto-Alalibo T.A."/>
            <person name="Win J."/>
            <person name="Xu Z."/>
            <person name="Zhang H."/>
            <person name="Grigoriev I.V."/>
            <person name="Rokhsar D.S."/>
            <person name="Boore J.L."/>
        </authorList>
    </citation>
    <scope>NUCLEOTIDE SEQUENCE [LARGE SCALE GENOMIC DNA]</scope>
    <source>
        <strain evidence="2 3">P6497</strain>
    </source>
</reference>
<feature type="region of interest" description="Disordered" evidence="1">
    <location>
        <begin position="331"/>
        <end position="361"/>
    </location>
</feature>
<name>G5A1A4_PHYSP</name>
<keyword evidence="3" id="KW-1185">Reference proteome</keyword>
<dbReference type="Gene3D" id="3.30.530.20">
    <property type="match status" value="1"/>
</dbReference>
<gene>
    <name evidence="2" type="ORF">PHYSODRAFT_337478</name>
</gene>
<evidence type="ECO:0000313" key="3">
    <source>
        <dbReference type="Proteomes" id="UP000002640"/>
    </source>
</evidence>
<dbReference type="SMR" id="G5A1A4"/>
<dbReference type="SUPFAM" id="SSF55961">
    <property type="entry name" value="Bet v1-like"/>
    <property type="match status" value="1"/>
</dbReference>
<dbReference type="CDD" id="cd00065">
    <property type="entry name" value="FYVE_like_SF"/>
    <property type="match status" value="1"/>
</dbReference>